<dbReference type="UniPathway" id="UPA00252">
    <property type="reaction ID" value="UER00325"/>
</dbReference>
<dbReference type="InterPro" id="IPR019772">
    <property type="entry name" value="Ferrochelatase_AS"/>
</dbReference>
<evidence type="ECO:0000313" key="11">
    <source>
        <dbReference type="Proteomes" id="UP000260363"/>
    </source>
</evidence>
<dbReference type="InterPro" id="IPR033659">
    <property type="entry name" value="Ferrochelatase_N"/>
</dbReference>
<dbReference type="InterPro" id="IPR001015">
    <property type="entry name" value="Ferrochelatase"/>
</dbReference>
<comment type="similarity">
    <text evidence="1 8 9">Belongs to the ferrochelatase family.</text>
</comment>
<dbReference type="PATRIC" id="fig|83560.3.peg.817"/>
<comment type="subcellular location">
    <subcellularLocation>
        <location evidence="8 9">Cytoplasm</location>
    </subcellularLocation>
</comment>
<evidence type="ECO:0000256" key="7">
    <source>
        <dbReference type="ARBA" id="ARBA00024536"/>
    </source>
</evidence>
<keyword evidence="2 8" id="KW-0963">Cytoplasm</keyword>
<sequence length="317" mass="36090">MTVYLLANFGGPRISQEIPSFLHALLTDQDVTGGRIPPWLHRPLFSYIAKRRAHRVAEQYAYLGGRSPIFQDTEKLAQNLSQELQAPVISFHRYLTETHQDTLAALRESAGDIIGIPLFPHYTFAVTGSIIRFFLERIPEKPMAWITHFGVHPQFISCMREHIQDCLIAQGIVAEDCFFLFSVHGLPMRHIRLGDPYAKQCQDSFNALIGESEGVLSFQSKFGIGEWLVPSTKEICQSLCTKKRYIVVVPFGFVSDHIETLYEIDHLYVPMLLQRGYRVVRVPAINTSDRWVSALASIVKSSPHETILEPLLMPKRR</sequence>
<keyword evidence="8" id="KW-0479">Metal-binding</keyword>
<evidence type="ECO:0000256" key="2">
    <source>
        <dbReference type="ARBA" id="ARBA00022490"/>
    </source>
</evidence>
<evidence type="ECO:0000256" key="4">
    <source>
        <dbReference type="ARBA" id="ARBA00023133"/>
    </source>
</evidence>
<dbReference type="SUPFAM" id="SSF53800">
    <property type="entry name" value="Chelatase"/>
    <property type="match status" value="1"/>
</dbReference>
<name>A0A0C5WG72_CHLMR</name>
<evidence type="ECO:0000256" key="6">
    <source>
        <dbReference type="ARBA" id="ARBA00023244"/>
    </source>
</evidence>
<organism evidence="10 11">
    <name type="scientific">Chlamydia muridarum</name>
    <dbReference type="NCBI Taxonomy" id="83560"/>
    <lineage>
        <taxon>Bacteria</taxon>
        <taxon>Pseudomonadati</taxon>
        <taxon>Chlamydiota</taxon>
        <taxon>Chlamydiia</taxon>
        <taxon>Chlamydiales</taxon>
        <taxon>Chlamydiaceae</taxon>
        <taxon>Chlamydia/Chlamydophila group</taxon>
        <taxon>Chlamydia</taxon>
    </lineage>
</organism>
<dbReference type="CDD" id="cd00419">
    <property type="entry name" value="Ferrochelatase_C"/>
    <property type="match status" value="1"/>
</dbReference>
<dbReference type="RefSeq" id="WP_010231501.1">
    <property type="nucleotide sequence ID" value="NZ_CP007217.1"/>
</dbReference>
<proteinExistence type="inferred from homology"/>
<dbReference type="SMR" id="A0A0C5WG72"/>
<dbReference type="EMBL" id="CP007217">
    <property type="protein sequence ID" value="AJR10838.1"/>
    <property type="molecule type" value="Genomic_DNA"/>
</dbReference>
<dbReference type="GeneID" id="1246137"/>
<dbReference type="GO" id="GO:0004325">
    <property type="term" value="F:ferrochelatase activity"/>
    <property type="evidence" value="ECO:0007669"/>
    <property type="project" value="UniProtKB-UniRule"/>
</dbReference>
<evidence type="ECO:0000256" key="8">
    <source>
        <dbReference type="HAMAP-Rule" id="MF_00323"/>
    </source>
</evidence>
<dbReference type="InterPro" id="IPR033644">
    <property type="entry name" value="Ferrochelatase_C"/>
</dbReference>
<dbReference type="PANTHER" id="PTHR11108">
    <property type="entry name" value="FERROCHELATASE"/>
    <property type="match status" value="1"/>
</dbReference>
<keyword evidence="5 8" id="KW-0456">Lyase</keyword>
<dbReference type="OMA" id="WLEPDIC"/>
<dbReference type="GO" id="GO:0006783">
    <property type="term" value="P:heme biosynthetic process"/>
    <property type="evidence" value="ECO:0007669"/>
    <property type="project" value="UniProtKB-UniRule"/>
</dbReference>
<dbReference type="NCBIfam" id="TIGR00109">
    <property type="entry name" value="hemH"/>
    <property type="match status" value="1"/>
</dbReference>
<evidence type="ECO:0000313" key="10">
    <source>
        <dbReference type="EMBL" id="AJR10838.1"/>
    </source>
</evidence>
<gene>
    <name evidence="8" type="primary">hemH</name>
    <name evidence="10" type="ORF">BD36_04145</name>
</gene>
<keyword evidence="6 8" id="KW-0627">Porphyrin biosynthesis</keyword>
<dbReference type="STRING" id="83560.NC80_03885"/>
<dbReference type="Proteomes" id="UP000260363">
    <property type="component" value="Chromosome"/>
</dbReference>
<reference evidence="10 11" key="1">
    <citation type="submission" date="2014-02" db="EMBL/GenBank/DDBJ databases">
        <authorList>
            <person name="Chen C."/>
            <person name="Conrad T.A."/>
            <person name="Zhou Z."/>
            <person name="Lai Z."/>
            <person name="Zhong G."/>
        </authorList>
    </citation>
    <scope>NUCLEOTIDE SEQUENCE [LARGE SCALE GENOMIC DNA]</scope>
    <source>
        <strain evidence="10 11">Nigg3-28</strain>
    </source>
</reference>
<feature type="binding site" evidence="8">
    <location>
        <position position="259"/>
    </location>
    <ligand>
        <name>Fe(2+)</name>
        <dbReference type="ChEBI" id="CHEBI:29033"/>
    </ligand>
</feature>
<comment type="catalytic activity">
    <reaction evidence="7">
        <text>Fe-coproporphyrin III + 2 H(+) = coproporphyrin III + Fe(2+)</text>
        <dbReference type="Rhea" id="RHEA:49572"/>
        <dbReference type="ChEBI" id="CHEBI:15378"/>
        <dbReference type="ChEBI" id="CHEBI:29033"/>
        <dbReference type="ChEBI" id="CHEBI:68438"/>
        <dbReference type="ChEBI" id="CHEBI:131725"/>
        <dbReference type="EC" id="4.99.1.9"/>
    </reaction>
    <physiologicalReaction direction="right-to-left" evidence="7">
        <dbReference type="Rhea" id="RHEA:49574"/>
    </physiologicalReaction>
</comment>
<dbReference type="HAMAP" id="MF_00323">
    <property type="entry name" value="Ferrochelatase"/>
    <property type="match status" value="1"/>
</dbReference>
<evidence type="ECO:0000256" key="5">
    <source>
        <dbReference type="ARBA" id="ARBA00023239"/>
    </source>
</evidence>
<dbReference type="EC" id="4.98.1.1" evidence="8 9"/>
<evidence type="ECO:0000256" key="1">
    <source>
        <dbReference type="ARBA" id="ARBA00007718"/>
    </source>
</evidence>
<feature type="binding site" evidence="8">
    <location>
        <position position="184"/>
    </location>
    <ligand>
        <name>Fe(2+)</name>
        <dbReference type="ChEBI" id="CHEBI:29033"/>
    </ligand>
</feature>
<comment type="function">
    <text evidence="8 9">Catalyzes the ferrous insertion into protoporphyrin IX.</text>
</comment>
<dbReference type="AlphaFoldDB" id="A0A0C5WG72"/>
<dbReference type="GO" id="GO:0046872">
    <property type="term" value="F:metal ion binding"/>
    <property type="evidence" value="ECO:0007669"/>
    <property type="project" value="UniProtKB-KW"/>
</dbReference>
<accession>A0A0C5WG72</accession>
<comment type="pathway">
    <text evidence="8 9">Porphyrin-containing compound metabolism; protoheme biosynthesis; protoheme from protoporphyrin-IX: step 1/1.</text>
</comment>
<dbReference type="Pfam" id="PF00762">
    <property type="entry name" value="Ferrochelatase"/>
    <property type="match status" value="1"/>
</dbReference>
<dbReference type="PROSITE" id="PS00534">
    <property type="entry name" value="FERROCHELATASE"/>
    <property type="match status" value="1"/>
</dbReference>
<keyword evidence="3 8" id="KW-0408">Iron</keyword>
<keyword evidence="4 8" id="KW-0350">Heme biosynthesis</keyword>
<dbReference type="Gene3D" id="3.40.50.1400">
    <property type="match status" value="2"/>
</dbReference>
<evidence type="ECO:0000256" key="3">
    <source>
        <dbReference type="ARBA" id="ARBA00023004"/>
    </source>
</evidence>
<dbReference type="PANTHER" id="PTHR11108:SF1">
    <property type="entry name" value="FERROCHELATASE, MITOCHONDRIAL"/>
    <property type="match status" value="1"/>
</dbReference>
<dbReference type="GO" id="GO:0005737">
    <property type="term" value="C:cytoplasm"/>
    <property type="evidence" value="ECO:0007669"/>
    <property type="project" value="UniProtKB-SubCell"/>
</dbReference>
<protein>
    <recommendedName>
        <fullName evidence="8 9">Ferrochelatase</fullName>
        <ecNumber evidence="8 9">4.98.1.1</ecNumber>
    </recommendedName>
    <alternativeName>
        <fullName evidence="8">Heme synthase</fullName>
    </alternativeName>
    <alternativeName>
        <fullName evidence="8">Protoheme ferro-lyase</fullName>
    </alternativeName>
</protein>
<comment type="catalytic activity">
    <reaction evidence="8 9">
        <text>heme b + 2 H(+) = protoporphyrin IX + Fe(2+)</text>
        <dbReference type="Rhea" id="RHEA:22584"/>
        <dbReference type="ChEBI" id="CHEBI:15378"/>
        <dbReference type="ChEBI" id="CHEBI:29033"/>
        <dbReference type="ChEBI" id="CHEBI:57306"/>
        <dbReference type="ChEBI" id="CHEBI:60344"/>
        <dbReference type="EC" id="4.98.1.1"/>
    </reaction>
</comment>
<dbReference type="CDD" id="cd03411">
    <property type="entry name" value="Ferrochelatase_N"/>
    <property type="match status" value="1"/>
</dbReference>
<evidence type="ECO:0000256" key="9">
    <source>
        <dbReference type="RuleBase" id="RU000607"/>
    </source>
</evidence>